<evidence type="ECO:0000313" key="3">
    <source>
        <dbReference type="Proteomes" id="UP000054481"/>
    </source>
</evidence>
<dbReference type="EMBL" id="KQ030523">
    <property type="protein sequence ID" value="KJZ74785.1"/>
    <property type="molecule type" value="Genomic_DNA"/>
</dbReference>
<organism evidence="2 3">
    <name type="scientific">Hirsutella minnesotensis 3608</name>
    <dbReference type="NCBI Taxonomy" id="1043627"/>
    <lineage>
        <taxon>Eukaryota</taxon>
        <taxon>Fungi</taxon>
        <taxon>Dikarya</taxon>
        <taxon>Ascomycota</taxon>
        <taxon>Pezizomycotina</taxon>
        <taxon>Sordariomycetes</taxon>
        <taxon>Hypocreomycetidae</taxon>
        <taxon>Hypocreales</taxon>
        <taxon>Ophiocordycipitaceae</taxon>
        <taxon>Hirsutella</taxon>
    </lineage>
</organism>
<reference evidence="2 3" key="1">
    <citation type="journal article" date="2014" name="Genome Biol. Evol.">
        <title>Comparative genomics and transcriptomics analyses reveal divergent lifestyle features of nematode endoparasitic fungus Hirsutella minnesotensis.</title>
        <authorList>
            <person name="Lai Y."/>
            <person name="Liu K."/>
            <person name="Zhang X."/>
            <person name="Zhang X."/>
            <person name="Li K."/>
            <person name="Wang N."/>
            <person name="Shu C."/>
            <person name="Wu Y."/>
            <person name="Wang C."/>
            <person name="Bushley K.E."/>
            <person name="Xiang M."/>
            <person name="Liu X."/>
        </authorList>
    </citation>
    <scope>NUCLEOTIDE SEQUENCE [LARGE SCALE GENOMIC DNA]</scope>
    <source>
        <strain evidence="2 3">3608</strain>
    </source>
</reference>
<sequence length="93" mass="10708">MSDECERLFSSAKILLSDRRSRLKIDIIEASECLRSWYGPPVRNTFEDTNIGKLEGESDLRETYQAGDESETKMNDEFLDDNKATTQPQEGVW</sequence>
<name>A0A0F7ZP30_9HYPO</name>
<dbReference type="AlphaFoldDB" id="A0A0F7ZP30"/>
<feature type="region of interest" description="Disordered" evidence="1">
    <location>
        <begin position="53"/>
        <end position="93"/>
    </location>
</feature>
<feature type="compositionally biased region" description="Basic and acidic residues" evidence="1">
    <location>
        <begin position="70"/>
        <end position="83"/>
    </location>
</feature>
<keyword evidence="3" id="KW-1185">Reference proteome</keyword>
<evidence type="ECO:0000313" key="2">
    <source>
        <dbReference type="EMBL" id="KJZ74785.1"/>
    </source>
</evidence>
<protein>
    <recommendedName>
        <fullName evidence="4">HAT C-terminal dimerisation domain-containing protein</fullName>
    </recommendedName>
</protein>
<evidence type="ECO:0008006" key="4">
    <source>
        <dbReference type="Google" id="ProtNLM"/>
    </source>
</evidence>
<dbReference type="InterPro" id="IPR012337">
    <property type="entry name" value="RNaseH-like_sf"/>
</dbReference>
<feature type="compositionally biased region" description="Polar residues" evidence="1">
    <location>
        <begin position="84"/>
        <end position="93"/>
    </location>
</feature>
<evidence type="ECO:0000256" key="1">
    <source>
        <dbReference type="SAM" id="MobiDB-lite"/>
    </source>
</evidence>
<gene>
    <name evidence="2" type="ORF">HIM_05902</name>
</gene>
<proteinExistence type="predicted"/>
<dbReference type="Proteomes" id="UP000054481">
    <property type="component" value="Unassembled WGS sequence"/>
</dbReference>
<dbReference type="OrthoDB" id="4931706at2759"/>
<accession>A0A0F7ZP30</accession>
<dbReference type="SUPFAM" id="SSF53098">
    <property type="entry name" value="Ribonuclease H-like"/>
    <property type="match status" value="1"/>
</dbReference>